<dbReference type="PROSITE" id="PS00250">
    <property type="entry name" value="TGF_BETA_1"/>
    <property type="match status" value="1"/>
</dbReference>
<evidence type="ECO:0000256" key="2">
    <source>
        <dbReference type="ARBA" id="ARBA00006656"/>
    </source>
</evidence>
<evidence type="ECO:0000259" key="7">
    <source>
        <dbReference type="PROSITE" id="PS51362"/>
    </source>
</evidence>
<evidence type="ECO:0000313" key="9">
    <source>
        <dbReference type="Proteomes" id="UP000050794"/>
    </source>
</evidence>
<dbReference type="Proteomes" id="UP000050794">
    <property type="component" value="Unassembled WGS sequence"/>
</dbReference>
<evidence type="ECO:0000256" key="6">
    <source>
        <dbReference type="RuleBase" id="RU000354"/>
    </source>
</evidence>
<dbReference type="InterPro" id="IPR017948">
    <property type="entry name" value="TGFb_CS"/>
</dbReference>
<keyword evidence="4 6" id="KW-0339">Growth factor</keyword>
<dbReference type="Gene3D" id="2.10.90.10">
    <property type="entry name" value="Cystine-knot cytokines"/>
    <property type="match status" value="1"/>
</dbReference>
<name>A0A183V6U0_TOXCA</name>
<evidence type="ECO:0000313" key="8">
    <source>
        <dbReference type="EMBL" id="VDM47781.1"/>
    </source>
</evidence>
<dbReference type="AlphaFoldDB" id="A0A183V6U0"/>
<dbReference type="InterPro" id="IPR015615">
    <property type="entry name" value="TGF-beta-rel"/>
</dbReference>
<organism evidence="9 10">
    <name type="scientific">Toxocara canis</name>
    <name type="common">Canine roundworm</name>
    <dbReference type="NCBI Taxonomy" id="6265"/>
    <lineage>
        <taxon>Eukaryota</taxon>
        <taxon>Metazoa</taxon>
        <taxon>Ecdysozoa</taxon>
        <taxon>Nematoda</taxon>
        <taxon>Chromadorea</taxon>
        <taxon>Rhabditida</taxon>
        <taxon>Spirurina</taxon>
        <taxon>Ascaridomorpha</taxon>
        <taxon>Ascaridoidea</taxon>
        <taxon>Toxocaridae</taxon>
        <taxon>Toxocara</taxon>
    </lineage>
</organism>
<reference evidence="8 9" key="2">
    <citation type="submission" date="2018-11" db="EMBL/GenBank/DDBJ databases">
        <authorList>
            <consortium name="Pathogen Informatics"/>
        </authorList>
    </citation>
    <scope>NUCLEOTIDE SEQUENCE [LARGE SCALE GENOMIC DNA]</scope>
</reference>
<dbReference type="InterPro" id="IPR001839">
    <property type="entry name" value="TGF-b_C"/>
</dbReference>
<dbReference type="InterPro" id="IPR029034">
    <property type="entry name" value="Cystine-knot_cytokine"/>
</dbReference>
<evidence type="ECO:0000313" key="10">
    <source>
        <dbReference type="WBParaSite" id="TCNE_0001646101-mRNA-1"/>
    </source>
</evidence>
<dbReference type="PROSITE" id="PS51362">
    <property type="entry name" value="TGF_BETA_2"/>
    <property type="match status" value="1"/>
</dbReference>
<evidence type="ECO:0000256" key="5">
    <source>
        <dbReference type="ARBA" id="ARBA00023157"/>
    </source>
</evidence>
<evidence type="ECO:0000256" key="3">
    <source>
        <dbReference type="ARBA" id="ARBA00022525"/>
    </source>
</evidence>
<evidence type="ECO:0000256" key="4">
    <source>
        <dbReference type="ARBA" id="ARBA00023030"/>
    </source>
</evidence>
<dbReference type="WBParaSite" id="TCNE_0001646101-mRNA-1">
    <property type="protein sequence ID" value="TCNE_0001646101-mRNA-1"/>
    <property type="gene ID" value="TCNE_0001646101"/>
</dbReference>
<keyword evidence="9" id="KW-1185">Reference proteome</keyword>
<feature type="domain" description="TGF-beta family profile" evidence="7">
    <location>
        <begin position="207"/>
        <end position="322"/>
    </location>
</feature>
<comment type="subcellular location">
    <subcellularLocation>
        <location evidence="1">Secreted</location>
    </subcellularLocation>
</comment>
<reference evidence="10" key="1">
    <citation type="submission" date="2016-06" db="UniProtKB">
        <authorList>
            <consortium name="WormBaseParasite"/>
        </authorList>
    </citation>
    <scope>IDENTIFICATION</scope>
</reference>
<evidence type="ECO:0000256" key="1">
    <source>
        <dbReference type="ARBA" id="ARBA00004613"/>
    </source>
</evidence>
<dbReference type="GO" id="GO:0008083">
    <property type="term" value="F:growth factor activity"/>
    <property type="evidence" value="ECO:0007669"/>
    <property type="project" value="UniProtKB-KW"/>
</dbReference>
<dbReference type="SMART" id="SM00204">
    <property type="entry name" value="TGFB"/>
    <property type="match status" value="1"/>
</dbReference>
<dbReference type="PANTHER" id="PTHR11848">
    <property type="entry name" value="TGF-BETA FAMILY"/>
    <property type="match status" value="1"/>
</dbReference>
<dbReference type="Pfam" id="PF00019">
    <property type="entry name" value="TGF_beta"/>
    <property type="match status" value="1"/>
</dbReference>
<gene>
    <name evidence="8" type="ORF">TCNE_LOCUS16460</name>
</gene>
<dbReference type="EMBL" id="UYWY01023612">
    <property type="protein sequence ID" value="VDM47781.1"/>
    <property type="molecule type" value="Genomic_DNA"/>
</dbReference>
<keyword evidence="5" id="KW-1015">Disulfide bond</keyword>
<dbReference type="GO" id="GO:0005125">
    <property type="term" value="F:cytokine activity"/>
    <property type="evidence" value="ECO:0007669"/>
    <property type="project" value="TreeGrafter"/>
</dbReference>
<dbReference type="GO" id="GO:0005615">
    <property type="term" value="C:extracellular space"/>
    <property type="evidence" value="ECO:0007669"/>
    <property type="project" value="TreeGrafter"/>
</dbReference>
<proteinExistence type="inferred from homology"/>
<accession>A0A183V6U0</accession>
<keyword evidence="3" id="KW-0964">Secreted</keyword>
<sequence length="323" mass="37071">MVYGCMDNTHTTADSTRRTTHNTAMNIFEQQELARERRRILELLDLKEPPIISSDQEAVAKYVAEIHPVNGVDEENSGEDGAEGQIQLYIVGKENSYCSSTYWRCYRFDLQNSIGKPNTKIIDTILYLGRHWSHAEAKIEAFLFGKWTSVEANQLTLLFNDDELIQPHSYNSLVYALPLIRISCSGDCLQNMSPVIALKLEIDKRTRKRRRAEEECEHGGCCLRSFYFNFSDNSWNKWIIKPEGYNMNYCSGHCQVGHQFDSARDVMTTLARLGADDDRLNENPPCCTPTAYRSLKITYTTGFGIYRERVLKDIIVKDCGCRQ</sequence>
<comment type="similarity">
    <text evidence="2 6">Belongs to the TGF-beta family.</text>
</comment>
<dbReference type="SUPFAM" id="SSF57501">
    <property type="entry name" value="Cystine-knot cytokines"/>
    <property type="match status" value="1"/>
</dbReference>
<protein>
    <submittedName>
        <fullName evidence="10">TGF_BETA_2 domain-containing protein</fullName>
    </submittedName>
</protein>